<keyword evidence="1" id="KW-0677">Repeat</keyword>
<dbReference type="InterPro" id="IPR054573">
    <property type="entry name" value="PP2A/SF3B1-like_HEAT"/>
</dbReference>
<dbReference type="GO" id="GO:0019888">
    <property type="term" value="F:protein phosphatase regulator activity"/>
    <property type="evidence" value="ECO:0007669"/>
    <property type="project" value="TreeGrafter"/>
</dbReference>
<dbReference type="Proteomes" id="UP000485058">
    <property type="component" value="Unassembled WGS sequence"/>
</dbReference>
<name>A0A6A0A5F8_HAELA</name>
<sequence length="623" mass="68898">MANEELLPIAILIDELKSDEPMRRLNSVTRLSTIAVALGEERTRSELVPFLAENTDDEDEVLLAQAEQLGAFVPFVGGPQYAHLLLPLLETLSTVEETVVREKAVDSLCKVGVQLPDSTLRLATGDWFTSRVSAAGLFATAYARSPPAIKTELRALFTSLCKDDTPMVRRAAAQKLGSFAKVVERDFVSRELMSLFTDLTQDDQDSVRLLAVESCGAFASALSRDDAVSHLLPVVQKTELTPNFVRLLRDSEAEVRVAAAGKVSAFSRNLQPMQVVQHIIPCVRELSTDGSQYVRAALASVVMELAPLLGKQSTIEHLVPVFLTLLKDQYPDVRLNVISKLDQVNQVIGIELLAQSLLPAIEELAEDKHWRVRLAIVDHIPLLASQLGAEFFQEKLGPQCMKSLEDQVASIREAAAKTLQKIAQEFGPEWAKEHLVPTVLGMMKNPHYLYRMTMLLAISMLASIVAHDVLVGQMLPVLLNAAKDKASYPYWAQVSPHFRRPMHESLDKQYPAHAISAVPNVKFNVAKMLERIAPLLERSVVQQTIRPTLVDLCEDSDMDVRFYARQALHSCEPHWLVSGKRHQHSQWCMNRATLPKEGALGFLNGSLCFAGHCGALAQVGCAD</sequence>
<dbReference type="GO" id="GO:0005634">
    <property type="term" value="C:nucleus"/>
    <property type="evidence" value="ECO:0007669"/>
    <property type="project" value="TreeGrafter"/>
</dbReference>
<dbReference type="PANTHER" id="PTHR10648:SF4">
    <property type="entry name" value="PROTEIN PHOSPHATASE 2 (FORMERLY 2A), REGULATORY SUBUNIT A, BETA ISOFORM-RELATED"/>
    <property type="match status" value="1"/>
</dbReference>
<comment type="caution">
    <text evidence="5">The sequence shown here is derived from an EMBL/GenBank/DDBJ whole genome shotgun (WGS) entry which is preliminary data.</text>
</comment>
<reference evidence="5 6" key="1">
    <citation type="submission" date="2020-02" db="EMBL/GenBank/DDBJ databases">
        <title>Draft genome sequence of Haematococcus lacustris strain NIES-144.</title>
        <authorList>
            <person name="Morimoto D."/>
            <person name="Nakagawa S."/>
            <person name="Yoshida T."/>
            <person name="Sawayama S."/>
        </authorList>
    </citation>
    <scope>NUCLEOTIDE SEQUENCE [LARGE SCALE GENOMIC DNA]</scope>
    <source>
        <strain evidence="5 6">NIES-144</strain>
    </source>
</reference>
<dbReference type="AlphaFoldDB" id="A0A6A0A5F8"/>
<keyword evidence="6" id="KW-1185">Reference proteome</keyword>
<evidence type="ECO:0000256" key="3">
    <source>
        <dbReference type="PROSITE-ProRule" id="PRU00103"/>
    </source>
</evidence>
<dbReference type="InterPro" id="IPR000357">
    <property type="entry name" value="HEAT"/>
</dbReference>
<evidence type="ECO:0000256" key="1">
    <source>
        <dbReference type="ARBA" id="ARBA00022737"/>
    </source>
</evidence>
<feature type="repeat" description="HEAT" evidence="3">
    <location>
        <begin position="153"/>
        <end position="191"/>
    </location>
</feature>
<dbReference type="InterPro" id="IPR016024">
    <property type="entry name" value="ARM-type_fold"/>
</dbReference>
<evidence type="ECO:0000259" key="4">
    <source>
        <dbReference type="Pfam" id="PF22646"/>
    </source>
</evidence>
<dbReference type="PANTHER" id="PTHR10648">
    <property type="entry name" value="SERINE/THREONINE-PROTEIN PHOSPHATASE PP2A 65 KDA REGULATORY SUBUNIT"/>
    <property type="match status" value="1"/>
</dbReference>
<feature type="repeat" description="HEAT" evidence="3">
    <location>
        <begin position="192"/>
        <end position="230"/>
    </location>
</feature>
<dbReference type="SUPFAM" id="SSF48371">
    <property type="entry name" value="ARM repeat"/>
    <property type="match status" value="1"/>
</dbReference>
<dbReference type="EMBL" id="BLLF01003596">
    <property type="protein sequence ID" value="GFH27735.1"/>
    <property type="molecule type" value="Genomic_DNA"/>
</dbReference>
<dbReference type="PROSITE" id="PS50077">
    <property type="entry name" value="HEAT_REPEAT"/>
    <property type="match status" value="7"/>
</dbReference>
<feature type="non-terminal residue" evidence="5">
    <location>
        <position position="1"/>
    </location>
</feature>
<feature type="repeat" description="HEAT" evidence="3">
    <location>
        <begin position="279"/>
        <end position="317"/>
    </location>
</feature>
<evidence type="ECO:0000313" key="6">
    <source>
        <dbReference type="Proteomes" id="UP000485058"/>
    </source>
</evidence>
<organism evidence="5 6">
    <name type="scientific">Haematococcus lacustris</name>
    <name type="common">Green alga</name>
    <name type="synonym">Haematococcus pluvialis</name>
    <dbReference type="NCBI Taxonomy" id="44745"/>
    <lineage>
        <taxon>Eukaryota</taxon>
        <taxon>Viridiplantae</taxon>
        <taxon>Chlorophyta</taxon>
        <taxon>core chlorophytes</taxon>
        <taxon>Chlorophyceae</taxon>
        <taxon>CS clade</taxon>
        <taxon>Chlamydomonadales</taxon>
        <taxon>Haematococcaceae</taxon>
        <taxon>Haematococcus</taxon>
    </lineage>
</organism>
<proteinExistence type="inferred from homology"/>
<feature type="repeat" description="HEAT" evidence="3">
    <location>
        <begin position="318"/>
        <end position="356"/>
    </location>
</feature>
<dbReference type="InterPro" id="IPR051023">
    <property type="entry name" value="PP2A_Regulatory_Subunit_A"/>
</dbReference>
<feature type="repeat" description="HEAT" evidence="3">
    <location>
        <begin position="357"/>
        <end position="395"/>
    </location>
</feature>
<feature type="repeat" description="HEAT" evidence="3">
    <location>
        <begin position="396"/>
        <end position="434"/>
    </location>
</feature>
<dbReference type="Pfam" id="PF02985">
    <property type="entry name" value="HEAT"/>
    <property type="match status" value="2"/>
</dbReference>
<dbReference type="GO" id="GO:0005829">
    <property type="term" value="C:cytosol"/>
    <property type="evidence" value="ECO:0007669"/>
    <property type="project" value="TreeGrafter"/>
</dbReference>
<comment type="similarity">
    <text evidence="2">Belongs to the phosphatase 2A regulatory subunit A family.</text>
</comment>
<protein>
    <submittedName>
        <fullName evidence="5">TOG domain-containing protein</fullName>
    </submittedName>
</protein>
<feature type="repeat" description="HEAT" evidence="3">
    <location>
        <begin position="240"/>
        <end position="278"/>
    </location>
</feature>
<dbReference type="GO" id="GO:0000159">
    <property type="term" value="C:protein phosphatase type 2A complex"/>
    <property type="evidence" value="ECO:0007669"/>
    <property type="project" value="TreeGrafter"/>
</dbReference>
<evidence type="ECO:0000256" key="2">
    <source>
        <dbReference type="ARBA" id="ARBA00038332"/>
    </source>
</evidence>
<dbReference type="Gene3D" id="1.25.10.10">
    <property type="entry name" value="Leucine-rich Repeat Variant"/>
    <property type="match status" value="1"/>
</dbReference>
<dbReference type="Pfam" id="PF22646">
    <property type="entry name" value="PPP2R1A-like_HEAT"/>
    <property type="match status" value="1"/>
</dbReference>
<accession>A0A6A0A5F8</accession>
<feature type="domain" description="Phosphatase PP2A regulatory subunit A/Splicing factor 3B subunit 1-like HEAT repeat" evidence="4">
    <location>
        <begin position="237"/>
        <end position="310"/>
    </location>
</feature>
<dbReference type="InterPro" id="IPR021133">
    <property type="entry name" value="HEAT_type_2"/>
</dbReference>
<dbReference type="InterPro" id="IPR011989">
    <property type="entry name" value="ARM-like"/>
</dbReference>
<evidence type="ECO:0000313" key="5">
    <source>
        <dbReference type="EMBL" id="GFH27735.1"/>
    </source>
</evidence>
<gene>
    <name evidence="5" type="ORF">HaLaN_26109</name>
</gene>